<name>A0A1H9K639_9RHOB</name>
<proteinExistence type="predicted"/>
<evidence type="ECO:0000313" key="2">
    <source>
        <dbReference type="EMBL" id="SEQ94590.1"/>
    </source>
</evidence>
<evidence type="ECO:0000313" key="3">
    <source>
        <dbReference type="Proteomes" id="UP000198634"/>
    </source>
</evidence>
<dbReference type="Proteomes" id="UP000198634">
    <property type="component" value="Unassembled WGS sequence"/>
</dbReference>
<protein>
    <recommendedName>
        <fullName evidence="1">GTPase-associated system helical domain-containing protein</fullName>
    </recommendedName>
</protein>
<dbReference type="STRING" id="657014.SAMN04488092_11748"/>
<feature type="domain" description="GTPase-associated system helical" evidence="1">
    <location>
        <begin position="6"/>
        <end position="356"/>
    </location>
</feature>
<dbReference type="InterPro" id="IPR045523">
    <property type="entry name" value="GASH"/>
</dbReference>
<sequence>MQQLELADCYGHAGLSPDAANIPLRIEPFKTIAANLTRPQIIDAVRAYFGLPMRKDTGWLSDPISEADEAFSMVTNKNEIAILAMALIAHQIREEDDQFTALVFLVANAFGHRKAEVYPQFVEIIKAAANDLALSTRSSLDIKLIRAKSLNKDLGGSAEELVPQNDFPSFNRVLKELNIDGHEMVKHLAQQMNTALSPMKSEIARLREETDMLWWLVGGESRLVDESYADMKPGRAAFLIGSELAKLSRTHLGPRAGTFLMNKALREGRTDKPSKIKIEAIPKLFTLEELSDVTPNSTIADVRDLCSVNNAISRASEVGSQTAWKKMYGNDGSLSETAAFSPSELANQSFREFLLLNALSS</sequence>
<dbReference type="Pfam" id="PF19994">
    <property type="entry name" value="GASH"/>
    <property type="match status" value="1"/>
</dbReference>
<gene>
    <name evidence="2" type="ORF">SAMN04488092_11748</name>
</gene>
<keyword evidence="3" id="KW-1185">Reference proteome</keyword>
<accession>A0A1H9K639</accession>
<dbReference type="OrthoDB" id="6637879at2"/>
<evidence type="ECO:0000259" key="1">
    <source>
        <dbReference type="Pfam" id="PF19994"/>
    </source>
</evidence>
<reference evidence="2 3" key="1">
    <citation type="submission" date="2016-10" db="EMBL/GenBank/DDBJ databases">
        <authorList>
            <person name="de Groot N.N."/>
        </authorList>
    </citation>
    <scope>NUCLEOTIDE SEQUENCE [LARGE SCALE GENOMIC DNA]</scope>
    <source>
        <strain evidence="2 3">DSM 22007</strain>
    </source>
</reference>
<dbReference type="EMBL" id="FOEP01000017">
    <property type="protein sequence ID" value="SEQ94590.1"/>
    <property type="molecule type" value="Genomic_DNA"/>
</dbReference>
<organism evidence="2 3">
    <name type="scientific">Thalassovita taeanensis</name>
    <dbReference type="NCBI Taxonomy" id="657014"/>
    <lineage>
        <taxon>Bacteria</taxon>
        <taxon>Pseudomonadati</taxon>
        <taxon>Pseudomonadota</taxon>
        <taxon>Alphaproteobacteria</taxon>
        <taxon>Rhodobacterales</taxon>
        <taxon>Roseobacteraceae</taxon>
        <taxon>Thalassovita</taxon>
    </lineage>
</organism>
<dbReference type="RefSeq" id="WP_139246482.1">
    <property type="nucleotide sequence ID" value="NZ_FOEP01000017.1"/>
</dbReference>
<dbReference type="AlphaFoldDB" id="A0A1H9K639"/>